<dbReference type="Gene3D" id="1.20.58.1040">
    <property type="match status" value="1"/>
</dbReference>
<keyword evidence="8" id="KW-1185">Reference proteome</keyword>
<dbReference type="Pfam" id="PF07983">
    <property type="entry name" value="X8"/>
    <property type="match status" value="1"/>
</dbReference>
<evidence type="ECO:0000256" key="2">
    <source>
        <dbReference type="ARBA" id="ARBA00022622"/>
    </source>
</evidence>
<proteinExistence type="predicted"/>
<dbReference type="SMART" id="SM00768">
    <property type="entry name" value="X8"/>
    <property type="match status" value="1"/>
</dbReference>
<dbReference type="Proteomes" id="UP000436088">
    <property type="component" value="Unassembled WGS sequence"/>
</dbReference>
<feature type="region of interest" description="Disordered" evidence="4">
    <location>
        <begin position="521"/>
        <end position="569"/>
    </location>
</feature>
<keyword evidence="3 5" id="KW-0732">Signal</keyword>
<protein>
    <submittedName>
        <fullName evidence="7">PLASMODESMATA CALLOSE-BINDING PROTEIN 3</fullName>
    </submittedName>
</protein>
<dbReference type="GO" id="GO:0005886">
    <property type="term" value="C:plasma membrane"/>
    <property type="evidence" value="ECO:0007669"/>
    <property type="project" value="UniProtKB-SubCell"/>
</dbReference>
<dbReference type="InterPro" id="IPR044788">
    <property type="entry name" value="X8_dom_prot"/>
</dbReference>
<sequence>MVPLICLLLFLVMTGHSSATYCLCKDGVSEQALQTALDYACGNGVDCSAILQNGACYNPNTVKDHCNYAVNSYFQNNGQVTGSCDFAGAATVSPNPPTNIASTCTYPSSSTGTGIGTGPGPGTGIGTTPTTGIPTGTSTAFGPSGSTSINLPNHAVAVVFMSVNNIFFTFFVTLWIIHDDEAGSGELSSEVSGSFMHLTKYVELDVETGSSNQSDTYSEVINGVAGIETNHFEINPEVVKVWGNNHNFEIQSDSSKQSEVIQETDGNILNSEENQSSTASSLSSSTGDHSYKLGECRNGDASLTLTSQVFSVTHETTSMQYPPIQVMDGGGEIDSYKIPSASFARSKKDWSYPSTESLFSIQLENYSLSRDHFMRSTSGEFLKSDEFVESSSLPLDPVGDTDKEDVESDKSKATSASDDGLKDEKGPSVEEASVKKSTGPSVSWNLATITHNSADSVANVQAIAFPMQVSSFLCLQIFLLLATLRSLVIVWSMQNVHLFCGRPLPNLNKFSVTSINKPRSAFQSNDIGSGNRSHRDRSSVESANSEERIRARSKESSQKIKALNQSWKI</sequence>
<organism evidence="7 8">
    <name type="scientific">Hibiscus syriacus</name>
    <name type="common">Rose of Sharon</name>
    <dbReference type="NCBI Taxonomy" id="106335"/>
    <lineage>
        <taxon>Eukaryota</taxon>
        <taxon>Viridiplantae</taxon>
        <taxon>Streptophyta</taxon>
        <taxon>Embryophyta</taxon>
        <taxon>Tracheophyta</taxon>
        <taxon>Spermatophyta</taxon>
        <taxon>Magnoliopsida</taxon>
        <taxon>eudicotyledons</taxon>
        <taxon>Gunneridae</taxon>
        <taxon>Pentapetalae</taxon>
        <taxon>rosids</taxon>
        <taxon>malvids</taxon>
        <taxon>Malvales</taxon>
        <taxon>Malvaceae</taxon>
        <taxon>Malvoideae</taxon>
        <taxon>Hibiscus</taxon>
    </lineage>
</organism>
<evidence type="ECO:0000256" key="3">
    <source>
        <dbReference type="ARBA" id="ARBA00022729"/>
    </source>
</evidence>
<dbReference type="AlphaFoldDB" id="A0A6A2ZLA8"/>
<feature type="region of interest" description="Disordered" evidence="4">
    <location>
        <begin position="392"/>
        <end position="436"/>
    </location>
</feature>
<dbReference type="EMBL" id="VEPZ02001142">
    <property type="protein sequence ID" value="KAE8691932.1"/>
    <property type="molecule type" value="Genomic_DNA"/>
</dbReference>
<evidence type="ECO:0000259" key="6">
    <source>
        <dbReference type="SMART" id="SM00768"/>
    </source>
</evidence>
<keyword evidence="2" id="KW-0336">GPI-anchor</keyword>
<name>A0A6A2ZLA8_HIBSY</name>
<feature type="compositionally biased region" description="Basic and acidic residues" evidence="4">
    <location>
        <begin position="545"/>
        <end position="558"/>
    </location>
</feature>
<feature type="chain" id="PRO_5025405524" evidence="5">
    <location>
        <begin position="20"/>
        <end position="569"/>
    </location>
</feature>
<feature type="region of interest" description="Disordered" evidence="4">
    <location>
        <begin position="267"/>
        <end position="290"/>
    </location>
</feature>
<feature type="domain" description="X8" evidence="6">
    <location>
        <begin position="20"/>
        <end position="106"/>
    </location>
</feature>
<evidence type="ECO:0000256" key="4">
    <source>
        <dbReference type="SAM" id="MobiDB-lite"/>
    </source>
</evidence>
<evidence type="ECO:0000313" key="8">
    <source>
        <dbReference type="Proteomes" id="UP000436088"/>
    </source>
</evidence>
<feature type="compositionally biased region" description="Basic and acidic residues" evidence="4">
    <location>
        <begin position="419"/>
        <end position="434"/>
    </location>
</feature>
<gene>
    <name evidence="7" type="ORF">F3Y22_tig00110864pilonHSYRG00104</name>
</gene>
<evidence type="ECO:0000256" key="5">
    <source>
        <dbReference type="SAM" id="SignalP"/>
    </source>
</evidence>
<feature type="compositionally biased region" description="Polar residues" evidence="4">
    <location>
        <begin position="521"/>
        <end position="531"/>
    </location>
</feature>
<reference evidence="7" key="1">
    <citation type="submission" date="2019-09" db="EMBL/GenBank/DDBJ databases">
        <title>Draft genome information of white flower Hibiscus syriacus.</title>
        <authorList>
            <person name="Kim Y.-M."/>
        </authorList>
    </citation>
    <scope>NUCLEOTIDE SEQUENCE [LARGE SCALE GENOMIC DNA]</scope>
    <source>
        <strain evidence="7">YM2019G1</strain>
    </source>
</reference>
<dbReference type="PANTHER" id="PTHR31044:SF144">
    <property type="entry name" value="X8 DOMAIN-CONTAINING PROTEIN"/>
    <property type="match status" value="1"/>
</dbReference>
<dbReference type="PANTHER" id="PTHR31044">
    <property type="entry name" value="BETA-1,3 GLUCANASE"/>
    <property type="match status" value="1"/>
</dbReference>
<comment type="subcellular location">
    <subcellularLocation>
        <location evidence="1">Cell membrane</location>
        <topology evidence="1">Lipid-anchor</topology>
        <topology evidence="1">GPI-anchor</topology>
    </subcellularLocation>
</comment>
<feature type="signal peptide" evidence="5">
    <location>
        <begin position="1"/>
        <end position="19"/>
    </location>
</feature>
<keyword evidence="2" id="KW-0449">Lipoprotein</keyword>
<dbReference type="GO" id="GO:0098552">
    <property type="term" value="C:side of membrane"/>
    <property type="evidence" value="ECO:0007669"/>
    <property type="project" value="UniProtKB-KW"/>
</dbReference>
<evidence type="ECO:0000256" key="1">
    <source>
        <dbReference type="ARBA" id="ARBA00004609"/>
    </source>
</evidence>
<dbReference type="GO" id="GO:0009506">
    <property type="term" value="C:plasmodesma"/>
    <property type="evidence" value="ECO:0007669"/>
    <property type="project" value="UniProtKB-ARBA"/>
</dbReference>
<keyword evidence="2" id="KW-0472">Membrane</keyword>
<accession>A0A6A2ZLA8</accession>
<dbReference type="InterPro" id="IPR012946">
    <property type="entry name" value="X8"/>
</dbReference>
<keyword evidence="2" id="KW-0325">Glycoprotein</keyword>
<evidence type="ECO:0000313" key="7">
    <source>
        <dbReference type="EMBL" id="KAE8691932.1"/>
    </source>
</evidence>
<feature type="compositionally biased region" description="Low complexity" evidence="4">
    <location>
        <begin position="270"/>
        <end position="286"/>
    </location>
</feature>
<comment type="caution">
    <text evidence="7">The sequence shown here is derived from an EMBL/GenBank/DDBJ whole genome shotgun (WGS) entry which is preliminary data.</text>
</comment>